<protein>
    <submittedName>
        <fullName evidence="4">Uncharacterized protein LOC104607332</fullName>
    </submittedName>
</protein>
<dbReference type="KEGG" id="nnu:104607332"/>
<dbReference type="Pfam" id="PF22936">
    <property type="entry name" value="Pol_BBD"/>
    <property type="match status" value="1"/>
</dbReference>
<dbReference type="eggNOG" id="KOG0017">
    <property type="taxonomic scope" value="Eukaryota"/>
</dbReference>
<sequence length="383" mass="43071">MSTNLDPNSPYYLHPSDNPEAILVSCSFTGGNYFTWQHAMCIALRAKNKYGFVDGSLQRPSPSMVEEQAWIKVNSMVIAWIFNSLVHELHESFGDLPIASYFTKLKGLWDELGNLSPIPNCECRSNYSAIKEMMVDREKDRLHQFLMGLNDVFNNVKSTILAIEPLPTINRAYPLIVQDEKHQVLMTQRAMYLPNVVALIASRSGDRNSNPRTKVWCKHCKRQGHSKDRCYELIGYPDGWEKRKPNRGTKTKVDSAGGSQVVAAATSGPTQATPTSFTLEQYNQLLCLMNMDMQSLCASNMSSKGFSTTVGPSDWILDSGAYDHMTPMKYLFLHHETMPFPLSINLLDGSVLFATHKGTVMIIPRLLIHDVLYVPGFDTTCFP</sequence>
<dbReference type="InterPro" id="IPR054722">
    <property type="entry name" value="PolX-like_BBD"/>
</dbReference>
<dbReference type="AlphaFoldDB" id="A0A1U8B5X3"/>
<dbReference type="Pfam" id="PF14244">
    <property type="entry name" value="Retrotran_gag_3"/>
    <property type="match status" value="1"/>
</dbReference>
<evidence type="ECO:0000259" key="2">
    <source>
        <dbReference type="Pfam" id="PF22936"/>
    </source>
</evidence>
<proteinExistence type="predicted"/>
<organism evidence="3 4">
    <name type="scientific">Nelumbo nucifera</name>
    <name type="common">Sacred lotus</name>
    <dbReference type="NCBI Taxonomy" id="4432"/>
    <lineage>
        <taxon>Eukaryota</taxon>
        <taxon>Viridiplantae</taxon>
        <taxon>Streptophyta</taxon>
        <taxon>Embryophyta</taxon>
        <taxon>Tracheophyta</taxon>
        <taxon>Spermatophyta</taxon>
        <taxon>Magnoliopsida</taxon>
        <taxon>Proteales</taxon>
        <taxon>Nelumbonaceae</taxon>
        <taxon>Nelumbo</taxon>
    </lineage>
</organism>
<gene>
    <name evidence="4" type="primary">LOC104607332</name>
</gene>
<dbReference type="InParanoid" id="A0A1U8B5X3"/>
<dbReference type="OMA" id="HIAHIDY"/>
<dbReference type="OrthoDB" id="5544992at2759"/>
<reference evidence="4" key="1">
    <citation type="submission" date="2025-08" db="UniProtKB">
        <authorList>
            <consortium name="RefSeq"/>
        </authorList>
    </citation>
    <scope>IDENTIFICATION</scope>
</reference>
<dbReference type="PANTHER" id="PTHR34222">
    <property type="entry name" value="GAG_PRE-INTEGRS DOMAIN-CONTAINING PROTEIN"/>
    <property type="match status" value="1"/>
</dbReference>
<keyword evidence="3" id="KW-1185">Reference proteome</keyword>
<dbReference type="STRING" id="4432.A0A1U8B5X3"/>
<dbReference type="PANTHER" id="PTHR34222:SF33">
    <property type="entry name" value="RETROTRANSPOSON GAG DOMAIN-CONTAINING PROTEIN"/>
    <property type="match status" value="1"/>
</dbReference>
<name>A0A1U8B5X3_NELNU</name>
<feature type="domain" description="Retrotransposon Copia-like N-terminal" evidence="1">
    <location>
        <begin position="14"/>
        <end position="60"/>
    </location>
</feature>
<dbReference type="RefSeq" id="XP_010271259.1">
    <property type="nucleotide sequence ID" value="XM_010272957.1"/>
</dbReference>
<dbReference type="InterPro" id="IPR029472">
    <property type="entry name" value="Copia-like_N"/>
</dbReference>
<feature type="domain" description="Retrovirus-related Pol polyprotein from transposon TNT 1-94-like beta-barrel" evidence="2">
    <location>
        <begin position="315"/>
        <end position="379"/>
    </location>
</feature>
<evidence type="ECO:0000259" key="1">
    <source>
        <dbReference type="Pfam" id="PF14244"/>
    </source>
</evidence>
<dbReference type="GeneID" id="104607332"/>
<accession>A0A1U8B5X3</accession>
<evidence type="ECO:0000313" key="4">
    <source>
        <dbReference type="RefSeq" id="XP_010271259.1"/>
    </source>
</evidence>
<dbReference type="Proteomes" id="UP000189703">
    <property type="component" value="Unplaced"/>
</dbReference>
<evidence type="ECO:0000313" key="3">
    <source>
        <dbReference type="Proteomes" id="UP000189703"/>
    </source>
</evidence>